<evidence type="ECO:0000313" key="10">
    <source>
        <dbReference type="Proteomes" id="UP001374579"/>
    </source>
</evidence>
<comment type="subcellular location">
    <subcellularLocation>
        <location evidence="1">Endoplasmic reticulum membrane</location>
        <topology evidence="1">Single-pass membrane protein</topology>
    </subcellularLocation>
</comment>
<evidence type="ECO:0000256" key="8">
    <source>
        <dbReference type="SAM" id="Phobius"/>
    </source>
</evidence>
<keyword evidence="7 8" id="KW-0472">Membrane</keyword>
<dbReference type="GO" id="GO:0004577">
    <property type="term" value="F:N-acetylglucosaminyldiphosphodolichol N-acetylglucosaminyltransferase activity"/>
    <property type="evidence" value="ECO:0007669"/>
    <property type="project" value="TreeGrafter"/>
</dbReference>
<evidence type="ECO:0000256" key="7">
    <source>
        <dbReference type="ARBA" id="ARBA00023136"/>
    </source>
</evidence>
<dbReference type="GO" id="GO:0043541">
    <property type="term" value="C:UDP-N-acetylglucosamine transferase complex"/>
    <property type="evidence" value="ECO:0007669"/>
    <property type="project" value="TreeGrafter"/>
</dbReference>
<evidence type="ECO:0000313" key="9">
    <source>
        <dbReference type="EMBL" id="KAK7100555.1"/>
    </source>
</evidence>
<keyword evidence="5" id="KW-0256">Endoplasmic reticulum</keyword>
<dbReference type="EMBL" id="JBAMIC010000011">
    <property type="protein sequence ID" value="KAK7100555.1"/>
    <property type="molecule type" value="Genomic_DNA"/>
</dbReference>
<dbReference type="SUPFAM" id="SSF53756">
    <property type="entry name" value="UDP-Glycosyltransferase/glycogen phosphorylase"/>
    <property type="match status" value="1"/>
</dbReference>
<comment type="similarity">
    <text evidence="2">Belongs to the ALG14 family.</text>
</comment>
<dbReference type="AlphaFoldDB" id="A0AAN9BBI2"/>
<keyword evidence="6 8" id="KW-1133">Transmembrane helix</keyword>
<evidence type="ECO:0000256" key="2">
    <source>
        <dbReference type="ARBA" id="ARBA00009731"/>
    </source>
</evidence>
<evidence type="ECO:0000256" key="5">
    <source>
        <dbReference type="ARBA" id="ARBA00022824"/>
    </source>
</evidence>
<proteinExistence type="inferred from homology"/>
<evidence type="ECO:0000256" key="1">
    <source>
        <dbReference type="ARBA" id="ARBA00004389"/>
    </source>
</evidence>
<dbReference type="Pfam" id="PF08660">
    <property type="entry name" value="Alg14"/>
    <property type="match status" value="1"/>
</dbReference>
<gene>
    <name evidence="9" type="ORF">V1264_023484</name>
</gene>
<evidence type="ECO:0000256" key="3">
    <source>
        <dbReference type="ARBA" id="ARBA00017467"/>
    </source>
</evidence>
<reference evidence="9 10" key="1">
    <citation type="submission" date="2024-02" db="EMBL/GenBank/DDBJ databases">
        <title>Chromosome-scale genome assembly of the rough periwinkle Littorina saxatilis.</title>
        <authorList>
            <person name="De Jode A."/>
            <person name="Faria R."/>
            <person name="Formenti G."/>
            <person name="Sims Y."/>
            <person name="Smith T.P."/>
            <person name="Tracey A."/>
            <person name="Wood J.M.D."/>
            <person name="Zagrodzka Z.B."/>
            <person name="Johannesson K."/>
            <person name="Butlin R.K."/>
            <person name="Leder E.H."/>
        </authorList>
    </citation>
    <scope>NUCLEOTIDE SEQUENCE [LARGE SCALE GENOMIC DNA]</scope>
    <source>
        <strain evidence="9">Snail1</strain>
        <tissue evidence="9">Muscle</tissue>
    </source>
</reference>
<evidence type="ECO:0000256" key="6">
    <source>
        <dbReference type="ARBA" id="ARBA00022989"/>
    </source>
</evidence>
<dbReference type="GO" id="GO:0006488">
    <property type="term" value="P:dolichol-linked oligosaccharide biosynthetic process"/>
    <property type="evidence" value="ECO:0007669"/>
    <property type="project" value="InterPro"/>
</dbReference>
<comment type="caution">
    <text evidence="9">The sequence shown here is derived from an EMBL/GenBank/DDBJ whole genome shotgun (WGS) entry which is preliminary data.</text>
</comment>
<accession>A0AAN9BBI2</accession>
<dbReference type="Gene3D" id="3.40.50.2000">
    <property type="entry name" value="Glycogen Phosphorylase B"/>
    <property type="match status" value="1"/>
</dbReference>
<evidence type="ECO:0000256" key="4">
    <source>
        <dbReference type="ARBA" id="ARBA00022692"/>
    </source>
</evidence>
<sequence length="217" mass="24089">MAVFYLLLVLSAVLISSLLLTYAVIARLRQKRETPGTKSILIVAGSGGHTKEILTLTEKLGGQCSSRHYVVAASDSISIKKIHSSERILSARNISGSKSEYGIYTVPRSREVKQSWMTTLFTTLYATLYSLRLVFQIKPEIILCNGPGTCVPLCYAGLLLKMFGIADTKIVYVESICRVETLSLSAKLLYPFADSLLVQWPDLVEKYPKCRYIGRVV</sequence>
<dbReference type="InterPro" id="IPR013969">
    <property type="entry name" value="Oligosacch_biosynth_Alg14"/>
</dbReference>
<dbReference type="PANTHER" id="PTHR12154">
    <property type="entry name" value="GLYCOSYL TRANSFERASE-RELATED"/>
    <property type="match status" value="1"/>
</dbReference>
<dbReference type="Proteomes" id="UP001374579">
    <property type="component" value="Unassembled WGS sequence"/>
</dbReference>
<organism evidence="9 10">
    <name type="scientific">Littorina saxatilis</name>
    <dbReference type="NCBI Taxonomy" id="31220"/>
    <lineage>
        <taxon>Eukaryota</taxon>
        <taxon>Metazoa</taxon>
        <taxon>Spiralia</taxon>
        <taxon>Lophotrochozoa</taxon>
        <taxon>Mollusca</taxon>
        <taxon>Gastropoda</taxon>
        <taxon>Caenogastropoda</taxon>
        <taxon>Littorinimorpha</taxon>
        <taxon>Littorinoidea</taxon>
        <taxon>Littorinidae</taxon>
        <taxon>Littorina</taxon>
    </lineage>
</organism>
<name>A0AAN9BBI2_9CAEN</name>
<keyword evidence="10" id="KW-1185">Reference proteome</keyword>
<protein>
    <recommendedName>
        <fullName evidence="3">UDP-N-acetylglucosamine transferase subunit ALG14</fullName>
    </recommendedName>
</protein>
<dbReference type="PANTHER" id="PTHR12154:SF4">
    <property type="entry name" value="UDP-N-ACETYLGLUCOSAMINE TRANSFERASE SUBUNIT ALG14 HOMOLOG"/>
    <property type="match status" value="1"/>
</dbReference>
<keyword evidence="4 8" id="KW-0812">Transmembrane</keyword>
<feature type="transmembrane region" description="Helical" evidence="8">
    <location>
        <begin position="6"/>
        <end position="25"/>
    </location>
</feature>